<feature type="non-terminal residue" evidence="5">
    <location>
        <position position="1"/>
    </location>
</feature>
<gene>
    <name evidence="5" type="ORF">MKW94_015482</name>
</gene>
<dbReference type="PANTHER" id="PTHR47985">
    <property type="entry name" value="OS07G0668900 PROTEIN"/>
    <property type="match status" value="1"/>
</dbReference>
<dbReference type="AlphaFoldDB" id="A0AA41V9B8"/>
<evidence type="ECO:0000259" key="4">
    <source>
        <dbReference type="PROSITE" id="PS50011"/>
    </source>
</evidence>
<evidence type="ECO:0000256" key="3">
    <source>
        <dbReference type="ARBA" id="ARBA00023136"/>
    </source>
</evidence>
<reference evidence="5" key="1">
    <citation type="submission" date="2022-03" db="EMBL/GenBank/DDBJ databases">
        <title>A functionally conserved STORR gene fusion in Papaver species that diverged 16.8 million years ago.</title>
        <authorList>
            <person name="Catania T."/>
        </authorList>
    </citation>
    <scope>NUCLEOTIDE SEQUENCE</scope>
    <source>
        <strain evidence="5">S-191538</strain>
    </source>
</reference>
<keyword evidence="2" id="KW-0808">Transferase</keyword>
<dbReference type="GO" id="GO:0005524">
    <property type="term" value="F:ATP binding"/>
    <property type="evidence" value="ECO:0007669"/>
    <property type="project" value="InterPro"/>
</dbReference>
<dbReference type="InterPro" id="IPR001245">
    <property type="entry name" value="Ser-Thr/Tyr_kinase_cat_dom"/>
</dbReference>
<evidence type="ECO:0000256" key="1">
    <source>
        <dbReference type="ARBA" id="ARBA00004370"/>
    </source>
</evidence>
<evidence type="ECO:0000313" key="5">
    <source>
        <dbReference type="EMBL" id="MCL7029328.1"/>
    </source>
</evidence>
<keyword evidence="2" id="KW-0723">Serine/threonine-protein kinase</keyword>
<evidence type="ECO:0000256" key="2">
    <source>
        <dbReference type="ARBA" id="ARBA00022527"/>
    </source>
</evidence>
<dbReference type="GO" id="GO:0016020">
    <property type="term" value="C:membrane"/>
    <property type="evidence" value="ECO:0007669"/>
    <property type="project" value="UniProtKB-SubCell"/>
</dbReference>
<dbReference type="PROSITE" id="PS50011">
    <property type="entry name" value="PROTEIN_KINASE_DOM"/>
    <property type="match status" value="1"/>
</dbReference>
<feature type="domain" description="Protein kinase" evidence="4">
    <location>
        <begin position="1"/>
        <end position="136"/>
    </location>
</feature>
<name>A0AA41V9B8_PAPNU</name>
<dbReference type="InterPro" id="IPR000719">
    <property type="entry name" value="Prot_kinase_dom"/>
</dbReference>
<dbReference type="Gene3D" id="1.10.510.10">
    <property type="entry name" value="Transferase(Phosphotransferase) domain 1"/>
    <property type="match status" value="1"/>
</dbReference>
<protein>
    <recommendedName>
        <fullName evidence="4">Protein kinase domain-containing protein</fullName>
    </recommendedName>
</protein>
<dbReference type="PANTHER" id="PTHR47985:SF44">
    <property type="entry name" value="SERINE_THREONINE-PROTEIN KINASE PBS1"/>
    <property type="match status" value="1"/>
</dbReference>
<dbReference type="GO" id="GO:0004674">
    <property type="term" value="F:protein serine/threonine kinase activity"/>
    <property type="evidence" value="ECO:0007669"/>
    <property type="project" value="UniProtKB-KW"/>
</dbReference>
<comment type="caution">
    <text evidence="5">The sequence shown here is derived from an EMBL/GenBank/DDBJ whole genome shotgun (WGS) entry which is preliminary data.</text>
</comment>
<keyword evidence="3" id="KW-0472">Membrane</keyword>
<organism evidence="5 6">
    <name type="scientific">Papaver nudicaule</name>
    <name type="common">Iceland poppy</name>
    <dbReference type="NCBI Taxonomy" id="74823"/>
    <lineage>
        <taxon>Eukaryota</taxon>
        <taxon>Viridiplantae</taxon>
        <taxon>Streptophyta</taxon>
        <taxon>Embryophyta</taxon>
        <taxon>Tracheophyta</taxon>
        <taxon>Spermatophyta</taxon>
        <taxon>Magnoliopsida</taxon>
        <taxon>Ranunculales</taxon>
        <taxon>Papaveraceae</taxon>
        <taxon>Papaveroideae</taxon>
        <taxon>Papaver</taxon>
    </lineage>
</organism>
<accession>A0AA41V9B8</accession>
<evidence type="ECO:0000313" key="6">
    <source>
        <dbReference type="Proteomes" id="UP001177140"/>
    </source>
</evidence>
<keyword evidence="2" id="KW-0418">Kinase</keyword>
<dbReference type="InterPro" id="IPR011009">
    <property type="entry name" value="Kinase-like_dom_sf"/>
</dbReference>
<sequence length="136" mass="15515">MGRSRYFSCIRSSKTEGSSEEKHDYGTGGVKEDQPKIVRCVTHARESKELIVAIDTSDPRCCLGEHLYKGFLDNGQEVAVKMFRFDELSDFRSELTLLKGLEHPNLVKMIGYCDRGEYHVIVYEFIPCGSLNLHLH</sequence>
<dbReference type="Proteomes" id="UP001177140">
    <property type="component" value="Unassembled WGS sequence"/>
</dbReference>
<proteinExistence type="predicted"/>
<dbReference type="Pfam" id="PF07714">
    <property type="entry name" value="PK_Tyr_Ser-Thr"/>
    <property type="match status" value="1"/>
</dbReference>
<keyword evidence="6" id="KW-1185">Reference proteome</keyword>
<dbReference type="SUPFAM" id="SSF56112">
    <property type="entry name" value="Protein kinase-like (PK-like)"/>
    <property type="match status" value="1"/>
</dbReference>
<comment type="subcellular location">
    <subcellularLocation>
        <location evidence="1">Membrane</location>
    </subcellularLocation>
</comment>
<dbReference type="EMBL" id="JAJJMA010089135">
    <property type="protein sequence ID" value="MCL7029328.1"/>
    <property type="molecule type" value="Genomic_DNA"/>
</dbReference>